<comment type="caution">
    <text evidence="2">The sequence shown here is derived from an EMBL/GenBank/DDBJ whole genome shotgun (WGS) entry which is preliminary data.</text>
</comment>
<evidence type="ECO:0000313" key="2">
    <source>
        <dbReference type="EMBL" id="GKV22747.1"/>
    </source>
</evidence>
<sequence length="229" mass="25666">MEFFTGVKAVRLRSHLDKYLVADDNKETVRQSRNGSAQKGRWFVELVEDETHVIRLKSCHGKYLAASDQEFLLGITGKKKVLQTVPEKLADRNILWEPIRDGFQVKFKSPCGKYLLANGGTPPWRNSVTHDDPHSGSTVNWVLWDVEVVEVPEAGSVMEYLSSVSSFCSVPEEVMEVLSDEIPGSDPQSPVSIVSSVKSPRFSVVSTRSPRLLPKEVISFSYLHYIIVS</sequence>
<evidence type="ECO:0000259" key="1">
    <source>
        <dbReference type="Pfam" id="PF04601"/>
    </source>
</evidence>
<dbReference type="FunFam" id="2.80.10.50:FF:000067">
    <property type="entry name" value="BnaC05g19630D protein"/>
    <property type="match status" value="1"/>
</dbReference>
<dbReference type="PANTHER" id="PTHR31205:SF69">
    <property type="entry name" value="ACTIN CROSS-LINKING PROTEIN (DUF569)"/>
    <property type="match status" value="1"/>
</dbReference>
<dbReference type="SUPFAM" id="SSF50405">
    <property type="entry name" value="Actin-crosslinking proteins"/>
    <property type="match status" value="1"/>
</dbReference>
<protein>
    <recommendedName>
        <fullName evidence="1">DUF569 domain-containing protein</fullName>
    </recommendedName>
</protein>
<keyword evidence="3" id="KW-1185">Reference proteome</keyword>
<dbReference type="EMBL" id="BPVZ01000061">
    <property type="protein sequence ID" value="GKV22747.1"/>
    <property type="molecule type" value="Genomic_DNA"/>
</dbReference>
<organism evidence="2 3">
    <name type="scientific">Rubroshorea leprosula</name>
    <dbReference type="NCBI Taxonomy" id="152421"/>
    <lineage>
        <taxon>Eukaryota</taxon>
        <taxon>Viridiplantae</taxon>
        <taxon>Streptophyta</taxon>
        <taxon>Embryophyta</taxon>
        <taxon>Tracheophyta</taxon>
        <taxon>Spermatophyta</taxon>
        <taxon>Magnoliopsida</taxon>
        <taxon>eudicotyledons</taxon>
        <taxon>Gunneridae</taxon>
        <taxon>Pentapetalae</taxon>
        <taxon>rosids</taxon>
        <taxon>malvids</taxon>
        <taxon>Malvales</taxon>
        <taxon>Dipterocarpaceae</taxon>
        <taxon>Rubroshorea</taxon>
    </lineage>
</organism>
<gene>
    <name evidence="2" type="ORF">SLEP1_g32580</name>
</gene>
<dbReference type="Proteomes" id="UP001054252">
    <property type="component" value="Unassembled WGS sequence"/>
</dbReference>
<evidence type="ECO:0000313" key="3">
    <source>
        <dbReference type="Proteomes" id="UP001054252"/>
    </source>
</evidence>
<name>A0AAV5KDS4_9ROSI</name>
<proteinExistence type="predicted"/>
<accession>A0AAV5KDS4</accession>
<dbReference type="Gene3D" id="2.80.10.50">
    <property type="match status" value="1"/>
</dbReference>
<dbReference type="CDD" id="cd23340">
    <property type="entry name" value="beta-trefoil_FSCN_ACP-like"/>
    <property type="match status" value="1"/>
</dbReference>
<feature type="domain" description="DUF569" evidence="1">
    <location>
        <begin position="1"/>
        <end position="144"/>
    </location>
</feature>
<reference evidence="2 3" key="1">
    <citation type="journal article" date="2021" name="Commun. Biol.">
        <title>The genome of Shorea leprosula (Dipterocarpaceae) highlights the ecological relevance of drought in aseasonal tropical rainforests.</title>
        <authorList>
            <person name="Ng K.K.S."/>
            <person name="Kobayashi M.J."/>
            <person name="Fawcett J.A."/>
            <person name="Hatakeyama M."/>
            <person name="Paape T."/>
            <person name="Ng C.H."/>
            <person name="Ang C.C."/>
            <person name="Tnah L.H."/>
            <person name="Lee C.T."/>
            <person name="Nishiyama T."/>
            <person name="Sese J."/>
            <person name="O'Brien M.J."/>
            <person name="Copetti D."/>
            <person name="Mohd Noor M.I."/>
            <person name="Ong R.C."/>
            <person name="Putra M."/>
            <person name="Sireger I.Z."/>
            <person name="Indrioko S."/>
            <person name="Kosugi Y."/>
            <person name="Izuno A."/>
            <person name="Isagi Y."/>
            <person name="Lee S.L."/>
            <person name="Shimizu K.K."/>
        </authorList>
    </citation>
    <scope>NUCLEOTIDE SEQUENCE [LARGE SCALE GENOMIC DNA]</scope>
    <source>
        <strain evidence="2">214</strain>
    </source>
</reference>
<dbReference type="Pfam" id="PF04601">
    <property type="entry name" value="DUF569"/>
    <property type="match status" value="1"/>
</dbReference>
<dbReference type="InterPro" id="IPR008999">
    <property type="entry name" value="Actin-crosslinking"/>
</dbReference>
<dbReference type="PANTHER" id="PTHR31205">
    <property type="entry name" value="ACTIN CROSS-LINKING PROTEIN (DUF569)"/>
    <property type="match status" value="1"/>
</dbReference>
<dbReference type="InterPro" id="IPR007679">
    <property type="entry name" value="DUF569"/>
</dbReference>
<dbReference type="AlphaFoldDB" id="A0AAV5KDS4"/>